<dbReference type="OrthoDB" id="2989236at2"/>
<reference evidence="3 4" key="1">
    <citation type="journal article" date="2020" name="Cell Host Microbe">
        <title>Functional and Genomic Variation between Human-Derived Isolates of Lachnospiraceae Reveals Inter- and Intra-Species Diversity.</title>
        <authorList>
            <person name="Sorbara M.T."/>
            <person name="Littmann E.R."/>
            <person name="Fontana E."/>
            <person name="Moody T.U."/>
            <person name="Kohout C.E."/>
            <person name="Gjonbalaj M."/>
            <person name="Eaton V."/>
            <person name="Seok R."/>
            <person name="Leiner I.M."/>
            <person name="Pamer E.G."/>
        </authorList>
    </citation>
    <scope>NUCLEOTIDE SEQUENCE [LARGE SCALE GENOMIC DNA]</scope>
    <source>
        <strain evidence="2 3">MSK.17.11</strain>
        <strain evidence="1 4">MSK.17.38</strain>
    </source>
</reference>
<dbReference type="EMBL" id="JAAIUO010000001">
    <property type="protein sequence ID" value="NSK13764.1"/>
    <property type="molecule type" value="Genomic_DNA"/>
</dbReference>
<dbReference type="Pfam" id="PF07873">
    <property type="entry name" value="YabP"/>
    <property type="match status" value="1"/>
</dbReference>
<dbReference type="Proteomes" id="UP000528555">
    <property type="component" value="Unassembled WGS sequence"/>
</dbReference>
<name>A0A850HA49_9FIRM</name>
<dbReference type="EMBL" id="JAAITX010000001">
    <property type="protein sequence ID" value="NVH57105.1"/>
    <property type="molecule type" value="Genomic_DNA"/>
</dbReference>
<sequence>MKSKKQTTKTAFGDHPIREKVAEISELPRDAVLGMPLLTVLGQSEFTLENYTGIIEYTDALLRIQVKGGQIKVTGKRFQVVYYANDEMKVKGCIHSIEYLSSEAR</sequence>
<dbReference type="AlphaFoldDB" id="A0A850HA49"/>
<reference evidence="2" key="2">
    <citation type="submission" date="2020-02" db="EMBL/GenBank/DDBJ databases">
        <authorList>
            <person name="Littmann E."/>
            <person name="Sorbara M."/>
        </authorList>
    </citation>
    <scope>NUCLEOTIDE SEQUENCE</scope>
    <source>
        <strain evidence="2">MSK.17.11</strain>
        <strain evidence="1">MSK.17.38</strain>
    </source>
</reference>
<comment type="caution">
    <text evidence="2">The sequence shown here is derived from an EMBL/GenBank/DDBJ whole genome shotgun (WGS) entry which is preliminary data.</text>
</comment>
<proteinExistence type="predicted"/>
<protein>
    <submittedName>
        <fullName evidence="2">Sporulation protein YqfC</fullName>
    </submittedName>
</protein>
<evidence type="ECO:0000313" key="2">
    <source>
        <dbReference type="EMBL" id="NVH57105.1"/>
    </source>
</evidence>
<evidence type="ECO:0000313" key="3">
    <source>
        <dbReference type="Proteomes" id="UP000528555"/>
    </source>
</evidence>
<accession>A0A850HA49</accession>
<dbReference type="InterPro" id="IPR022476">
    <property type="entry name" value="Spore_YabP/YqfC"/>
</dbReference>
<evidence type="ECO:0000313" key="1">
    <source>
        <dbReference type="EMBL" id="NSK13764.1"/>
    </source>
</evidence>
<organism evidence="2 3">
    <name type="scientific">Dorea phocaeensis</name>
    <dbReference type="NCBI Taxonomy" id="2040291"/>
    <lineage>
        <taxon>Bacteria</taxon>
        <taxon>Bacillati</taxon>
        <taxon>Bacillota</taxon>
        <taxon>Clostridia</taxon>
        <taxon>Lachnospirales</taxon>
        <taxon>Lachnospiraceae</taxon>
        <taxon>Dorea</taxon>
    </lineage>
</organism>
<keyword evidence="3" id="KW-1185">Reference proteome</keyword>
<gene>
    <name evidence="2" type="ORF">G5A66_00285</name>
    <name evidence="1" type="ORF">G5A75_02520</name>
</gene>
<evidence type="ECO:0000313" key="4">
    <source>
        <dbReference type="Proteomes" id="UP000701680"/>
    </source>
</evidence>
<dbReference type="RefSeq" id="WP_101694286.1">
    <property type="nucleotide sequence ID" value="NZ_JAAITX010000001.1"/>
</dbReference>
<dbReference type="Proteomes" id="UP000701680">
    <property type="component" value="Unassembled WGS sequence"/>
</dbReference>